<sequence>MCSIHFYRKYIAIALLLSTCESKQHVWDSIKQTKSPVCETKECKELSQSLVEGMNTKADPCTNFYDYVCGRWAEHNPVPPNVGEWSANHIMRTKTIHDLRKLLEKKDNMYDGADVVQARKVYKACVSIPSLQRGNADFIKIIVKGIANWILHLSVNTPKAHDGMTWMLDNYYLKMTGESAFFDVKMISNYQKQNSPLLLLQPPQSAYGSIFRSTDWTDDEKYAYSKFLREIAGVLTLDKKPLIPKTTMKMDIENVFKFRRNLNKLINENNENDVCKYMMLHEVQRLYDSTAKKPASKINWMEHGRVLHSNLITKKFDKNMPITLCQEEYFKKLGLLLSDADELTIGNHIHLYFVERHLYFNPHEKSLLSSAISSNMQQLTPRGQIRYDTERWQKCIKYHNMRNTIAKMYADAYFVKETKASVEKLIERIKAIMTMQIYESSWLGEITSEHMMDKIKHSVITYSYSKLTTYPVLTSPANSPTDILNINTAIANSRSELILNVPALQFPMHSPSLPYVVNHARIGFLIGNEMYSMLRKEEKVTRSSPNRIWLPRNLQNKFNQRSKCFAEQYKDYVRRGIAQPSVPNYLLKYNDLVVEENTADTMGLKATYDAFKKQMWKKKGECTVLPQFEKTNCEKLFFILFGSQFCTIISPNILQKYFDKNSHSLPEFRVNGPLSNMLEFSDAFECKPHTRMNATIKCDMWE</sequence>
<evidence type="ECO:0000256" key="5">
    <source>
        <dbReference type="ARBA" id="ARBA00022723"/>
    </source>
</evidence>
<evidence type="ECO:0000256" key="7">
    <source>
        <dbReference type="ARBA" id="ARBA00022833"/>
    </source>
</evidence>
<dbReference type="GO" id="GO:0005886">
    <property type="term" value="C:plasma membrane"/>
    <property type="evidence" value="ECO:0007669"/>
    <property type="project" value="UniProtKB-SubCell"/>
</dbReference>
<dbReference type="InterPro" id="IPR024079">
    <property type="entry name" value="MetalloPept_cat_dom_sf"/>
</dbReference>
<dbReference type="EMBL" id="KY563461">
    <property type="protein sequence ID" value="ARK19870.1"/>
    <property type="molecule type" value="mRNA"/>
</dbReference>
<evidence type="ECO:0000313" key="12">
    <source>
        <dbReference type="EMBL" id="ARK19870.1"/>
    </source>
</evidence>
<feature type="domain" description="Peptidase M13 C-terminal" evidence="10">
    <location>
        <begin position="493"/>
        <end position="699"/>
    </location>
</feature>
<evidence type="ECO:0000259" key="11">
    <source>
        <dbReference type="Pfam" id="PF05649"/>
    </source>
</evidence>
<evidence type="ECO:0000256" key="1">
    <source>
        <dbReference type="ARBA" id="ARBA00001947"/>
    </source>
</evidence>
<dbReference type="Pfam" id="PF01431">
    <property type="entry name" value="Peptidase_M13"/>
    <property type="match status" value="1"/>
</dbReference>
<dbReference type="Gene3D" id="1.10.1380.10">
    <property type="entry name" value="Neutral endopeptidase , domain2"/>
    <property type="match status" value="1"/>
</dbReference>
<protein>
    <submittedName>
        <fullName evidence="12">Neprilysin-like protein 4</fullName>
    </submittedName>
</protein>
<dbReference type="GO" id="GO:0016485">
    <property type="term" value="P:protein processing"/>
    <property type="evidence" value="ECO:0007669"/>
    <property type="project" value="TreeGrafter"/>
</dbReference>
<dbReference type="InterPro" id="IPR000718">
    <property type="entry name" value="Peptidase_M13"/>
</dbReference>
<feature type="chain" id="PRO_5010858729" evidence="9">
    <location>
        <begin position="23"/>
        <end position="702"/>
    </location>
</feature>
<dbReference type="InterPro" id="IPR018497">
    <property type="entry name" value="Peptidase_M13_C"/>
</dbReference>
<evidence type="ECO:0000259" key="10">
    <source>
        <dbReference type="Pfam" id="PF01431"/>
    </source>
</evidence>
<dbReference type="InterPro" id="IPR042089">
    <property type="entry name" value="Peptidase_M13_dom_2"/>
</dbReference>
<comment type="subcellular location">
    <subcellularLocation>
        <location evidence="2">Cell membrane</location>
        <topology evidence="2">Single-pass type II membrane protein</topology>
    </subcellularLocation>
</comment>
<dbReference type="PANTHER" id="PTHR11733">
    <property type="entry name" value="ZINC METALLOPROTEASE FAMILY M13 NEPRILYSIN-RELATED"/>
    <property type="match status" value="1"/>
</dbReference>
<organism evidence="12">
    <name type="scientific">Ampulex compressa</name>
    <name type="common">Emerald cockroach wasp</name>
    <dbReference type="NCBI Taxonomy" id="860918"/>
    <lineage>
        <taxon>Eukaryota</taxon>
        <taxon>Metazoa</taxon>
        <taxon>Ecdysozoa</taxon>
        <taxon>Arthropoda</taxon>
        <taxon>Hexapoda</taxon>
        <taxon>Insecta</taxon>
        <taxon>Pterygota</taxon>
        <taxon>Neoptera</taxon>
        <taxon>Endopterygota</taxon>
        <taxon>Hymenoptera</taxon>
        <taxon>Apocrita</taxon>
        <taxon>Aculeata</taxon>
        <taxon>Apoidea</taxon>
        <taxon>Ampulicidae</taxon>
        <taxon>Ampulicini</taxon>
        <taxon>Ampulex</taxon>
    </lineage>
</organism>
<evidence type="ECO:0000256" key="4">
    <source>
        <dbReference type="ARBA" id="ARBA00022670"/>
    </source>
</evidence>
<keyword evidence="9" id="KW-0732">Signal</keyword>
<dbReference type="Gene3D" id="3.40.390.10">
    <property type="entry name" value="Collagenase (Catalytic Domain)"/>
    <property type="match status" value="2"/>
</dbReference>
<name>A0A1W6EVX1_AMPCP</name>
<evidence type="ECO:0000256" key="3">
    <source>
        <dbReference type="ARBA" id="ARBA00007357"/>
    </source>
</evidence>
<keyword evidence="5" id="KW-0479">Metal-binding</keyword>
<dbReference type="GO" id="GO:0004222">
    <property type="term" value="F:metalloendopeptidase activity"/>
    <property type="evidence" value="ECO:0007669"/>
    <property type="project" value="InterPro"/>
</dbReference>
<dbReference type="PROSITE" id="PS51885">
    <property type="entry name" value="NEPRILYSIN"/>
    <property type="match status" value="1"/>
</dbReference>
<feature type="signal peptide" evidence="9">
    <location>
        <begin position="1"/>
        <end position="22"/>
    </location>
</feature>
<reference evidence="12" key="1">
    <citation type="submission" date="2017-02" db="EMBL/GenBank/DDBJ databases">
        <title>Parasitoid Jewel Wasp Mounts Multi-Pronged Neurochemical Attack to Hijack a Host Brain.</title>
        <authorList>
            <person name="Arvidson R.S."/>
            <person name="Kaiser M."/>
            <person name="Libersat F."/>
            <person name="Adams M.E."/>
        </authorList>
    </citation>
    <scope>NUCLEOTIDE SEQUENCE</scope>
    <source>
        <strain evidence="12">88</strain>
    </source>
</reference>
<dbReference type="AlphaFoldDB" id="A0A1W6EVX1"/>
<dbReference type="SUPFAM" id="SSF55486">
    <property type="entry name" value="Metalloproteases ('zincins'), catalytic domain"/>
    <property type="match status" value="1"/>
</dbReference>
<keyword evidence="7" id="KW-0862">Zinc</keyword>
<comment type="cofactor">
    <cofactor evidence="1">
        <name>Zn(2+)</name>
        <dbReference type="ChEBI" id="CHEBI:29105"/>
    </cofactor>
</comment>
<dbReference type="Pfam" id="PF05649">
    <property type="entry name" value="Peptidase_M13_N"/>
    <property type="match status" value="1"/>
</dbReference>
<dbReference type="PANTHER" id="PTHR11733:SF167">
    <property type="entry name" value="FI17812P1-RELATED"/>
    <property type="match status" value="1"/>
</dbReference>
<evidence type="ECO:0000256" key="9">
    <source>
        <dbReference type="SAM" id="SignalP"/>
    </source>
</evidence>
<evidence type="ECO:0000256" key="6">
    <source>
        <dbReference type="ARBA" id="ARBA00022801"/>
    </source>
</evidence>
<feature type="domain" description="Peptidase M13 N-terminal" evidence="11">
    <location>
        <begin position="60"/>
        <end position="457"/>
    </location>
</feature>
<proteinExistence type="evidence at transcript level"/>
<keyword evidence="8" id="KW-0482">Metalloprotease</keyword>
<keyword evidence="4" id="KW-0645">Protease</keyword>
<keyword evidence="6" id="KW-0378">Hydrolase</keyword>
<dbReference type="GO" id="GO:0046872">
    <property type="term" value="F:metal ion binding"/>
    <property type="evidence" value="ECO:0007669"/>
    <property type="project" value="UniProtKB-KW"/>
</dbReference>
<evidence type="ECO:0000256" key="8">
    <source>
        <dbReference type="ARBA" id="ARBA00023049"/>
    </source>
</evidence>
<accession>A0A1W6EVX1</accession>
<dbReference type="CDD" id="cd08662">
    <property type="entry name" value="M13"/>
    <property type="match status" value="1"/>
</dbReference>
<dbReference type="InterPro" id="IPR008753">
    <property type="entry name" value="Peptidase_M13_N"/>
</dbReference>
<comment type="similarity">
    <text evidence="3">Belongs to the peptidase M13 family.</text>
</comment>
<evidence type="ECO:0000256" key="2">
    <source>
        <dbReference type="ARBA" id="ARBA00004401"/>
    </source>
</evidence>